<reference evidence="2 3" key="1">
    <citation type="submission" date="2020-01" db="EMBL/GenBank/DDBJ databases">
        <title>Draft Genome Sequence of Vibrio sp. strain OCN044, Isolated from a Healthy Coral at Palmyra Atoll.</title>
        <authorList>
            <person name="Videau P."/>
            <person name="Loughran R."/>
            <person name="Esquivel A."/>
            <person name="Deadmond M."/>
            <person name="Paddock B.E."/>
            <person name="Saw J.H."/>
            <person name="Ushijima B."/>
        </authorList>
    </citation>
    <scope>NUCLEOTIDE SEQUENCE [LARGE SCALE GENOMIC DNA]</scope>
    <source>
        <strain evidence="2 3">OCN044</strain>
    </source>
</reference>
<comment type="caution">
    <text evidence="2">The sequence shown here is derived from an EMBL/GenBank/DDBJ whole genome shotgun (WGS) entry which is preliminary data.</text>
</comment>
<dbReference type="InterPro" id="IPR041698">
    <property type="entry name" value="Methyltransf_25"/>
</dbReference>
<keyword evidence="2" id="KW-0489">Methyltransferase</keyword>
<organism evidence="2 3">
    <name type="scientific">Vibrio tetraodonis subsp. pristinus</name>
    <dbReference type="NCBI Taxonomy" id="2695891"/>
    <lineage>
        <taxon>Bacteria</taxon>
        <taxon>Pseudomonadati</taxon>
        <taxon>Pseudomonadota</taxon>
        <taxon>Gammaproteobacteria</taxon>
        <taxon>Vibrionales</taxon>
        <taxon>Vibrionaceae</taxon>
        <taxon>Vibrio</taxon>
    </lineage>
</organism>
<dbReference type="GO" id="GO:0008168">
    <property type="term" value="F:methyltransferase activity"/>
    <property type="evidence" value="ECO:0007669"/>
    <property type="project" value="UniProtKB-KW"/>
</dbReference>
<accession>A0A6L8LXW5</accession>
<dbReference type="Gene3D" id="3.40.50.150">
    <property type="entry name" value="Vaccinia Virus protein VP39"/>
    <property type="match status" value="1"/>
</dbReference>
<proteinExistence type="predicted"/>
<dbReference type="SUPFAM" id="SSF53335">
    <property type="entry name" value="S-adenosyl-L-methionine-dependent methyltransferases"/>
    <property type="match status" value="1"/>
</dbReference>
<dbReference type="Proteomes" id="UP000478571">
    <property type="component" value="Unassembled WGS sequence"/>
</dbReference>
<dbReference type="AlphaFoldDB" id="A0A6L8LXW5"/>
<sequence>MQGWSSEKEQIIRFKAIANSADFSNKRVLDLGCGLGELYDYLSQDKHLAFYLGIDQHWPFLKRAKKRIGSAQCRFRLADISRTPLPELDIIIASGSLNYQSRQTDYLERMITRMYTATKEVVIFNLLNKDVFLKPTLLKAYDKNDVLSFCHTLTPKVRVIDDYSTGDFTIVLEKS</sequence>
<evidence type="ECO:0000259" key="1">
    <source>
        <dbReference type="Pfam" id="PF13649"/>
    </source>
</evidence>
<name>A0A6L8LXW5_9VIBR</name>
<dbReference type="Pfam" id="PF13649">
    <property type="entry name" value="Methyltransf_25"/>
    <property type="match status" value="1"/>
</dbReference>
<evidence type="ECO:0000313" key="2">
    <source>
        <dbReference type="EMBL" id="MYM58032.1"/>
    </source>
</evidence>
<protein>
    <submittedName>
        <fullName evidence="2">Methyltransferase domain-containing protein</fullName>
    </submittedName>
</protein>
<feature type="domain" description="Methyltransferase" evidence="1">
    <location>
        <begin position="28"/>
        <end position="119"/>
    </location>
</feature>
<evidence type="ECO:0000313" key="3">
    <source>
        <dbReference type="Proteomes" id="UP000478571"/>
    </source>
</evidence>
<gene>
    <name evidence="2" type="ORF">GTG28_02245</name>
</gene>
<dbReference type="CDD" id="cd02440">
    <property type="entry name" value="AdoMet_MTases"/>
    <property type="match status" value="1"/>
</dbReference>
<dbReference type="EMBL" id="WWEU01000001">
    <property type="protein sequence ID" value="MYM58032.1"/>
    <property type="molecule type" value="Genomic_DNA"/>
</dbReference>
<dbReference type="GO" id="GO:0032259">
    <property type="term" value="P:methylation"/>
    <property type="evidence" value="ECO:0007669"/>
    <property type="project" value="UniProtKB-KW"/>
</dbReference>
<keyword evidence="2" id="KW-0808">Transferase</keyword>
<keyword evidence="3" id="KW-1185">Reference proteome</keyword>
<dbReference type="InterPro" id="IPR029063">
    <property type="entry name" value="SAM-dependent_MTases_sf"/>
</dbReference>